<dbReference type="InterPro" id="IPR004879">
    <property type="entry name" value="Ssp411-like_TRX"/>
</dbReference>
<dbReference type="SUPFAM" id="SSF52833">
    <property type="entry name" value="Thioredoxin-like"/>
    <property type="match status" value="1"/>
</dbReference>
<sequence length="712" mass="78797">MFPFRPILLLLPLGILLPSCEQQSAKAEAKPEPIIHEDLGDNQLPGAPSTFLAAADQSPVHWQRWDPDILTRAKDSQRLIFAVIGSSRYPGCFEAMRVIDDRASIVRRLNDEFVPVLVDLDICRETSLLASILSPETGQAVSFPFFLVISHEGAPVTWQPLQYSSPEDVLDFFDNSLDVISRLWNDPEYVLSDSASKIQLRKSRLPKPDPRVNEPEDRLVAFQTGIRRINSFYDEDIQTLAGAGGLFPFGLLDALALASTSDALPESTTEKSQEALNGILGELLNSAMIDPLDGGIYPSRRGNSWNLPSFHRNCATQARAARVFARIHSLTGHPGALEVARKAVRFAEANYRTQDGLFSLTGKPASAPDLEWLWTEEQLKSTLSENEFNLWKQLSDIRSLGNLPSEAAPTGRLFRLNSLRIQRPLNQAAERAGLSRNEASTLFESGRKKLLKGRDSRMAPPRPDSNPSASANFRMVSAYSALFTATGDRSYLDRALALGKKCRTAFAGTRFLNERPGESAEVMSDGRAFTYTLATQAALDLGAITLEDEWYQWARDMSTLLGEHFIIDGERLVEAREASRVVDLNFEDRMMTFGESTSGLLRINLVRLGALGFQIPPALRPWAESLPDLRSYPIVHTDVLRALALETGNAIIVVGNKAPAEMRERVSTLPLECYVRRDSETAGDAIEVRMADGSRQTVTSLDQLQALVEGQN</sequence>
<dbReference type="SUPFAM" id="SSF48208">
    <property type="entry name" value="Six-hairpin glycosidases"/>
    <property type="match status" value="1"/>
</dbReference>
<dbReference type="Pfam" id="PF03190">
    <property type="entry name" value="Thioredox_DsbH"/>
    <property type="match status" value="1"/>
</dbReference>
<evidence type="ECO:0000313" key="2">
    <source>
        <dbReference type="EMBL" id="MBK1827196.1"/>
    </source>
</evidence>
<gene>
    <name evidence="2" type="ORF">JIN81_09195</name>
</gene>
<reference evidence="2" key="1">
    <citation type="submission" date="2021-01" db="EMBL/GenBank/DDBJ databases">
        <title>Modified the classification status of verrucomicrobia.</title>
        <authorList>
            <person name="Feng X."/>
        </authorList>
    </citation>
    <scope>NUCLEOTIDE SEQUENCE</scope>
    <source>
        <strain evidence="2">KCTC 22201</strain>
    </source>
</reference>
<organism evidence="2 3">
    <name type="scientific">Haloferula rosea</name>
    <dbReference type="NCBI Taxonomy" id="490093"/>
    <lineage>
        <taxon>Bacteria</taxon>
        <taxon>Pseudomonadati</taxon>
        <taxon>Verrucomicrobiota</taxon>
        <taxon>Verrucomicrobiia</taxon>
        <taxon>Verrucomicrobiales</taxon>
        <taxon>Verrucomicrobiaceae</taxon>
        <taxon>Haloferula</taxon>
    </lineage>
</organism>
<accession>A0A934REQ5</accession>
<dbReference type="Proteomes" id="UP000658278">
    <property type="component" value="Unassembled WGS sequence"/>
</dbReference>
<keyword evidence="3" id="KW-1185">Reference proteome</keyword>
<protein>
    <submittedName>
        <fullName evidence="2">Thioredoxin domain-containing protein</fullName>
    </submittedName>
</protein>
<name>A0A934REQ5_9BACT</name>
<dbReference type="PANTHER" id="PTHR42899:SF1">
    <property type="entry name" value="SPERMATOGENESIS-ASSOCIATED PROTEIN 20"/>
    <property type="match status" value="1"/>
</dbReference>
<evidence type="ECO:0000313" key="3">
    <source>
        <dbReference type="Proteomes" id="UP000658278"/>
    </source>
</evidence>
<comment type="caution">
    <text evidence="2">The sequence shown here is derived from an EMBL/GenBank/DDBJ whole genome shotgun (WGS) entry which is preliminary data.</text>
</comment>
<dbReference type="PANTHER" id="PTHR42899">
    <property type="entry name" value="SPERMATOGENESIS-ASSOCIATED PROTEIN 20"/>
    <property type="match status" value="1"/>
</dbReference>
<dbReference type="InterPro" id="IPR036249">
    <property type="entry name" value="Thioredoxin-like_sf"/>
</dbReference>
<dbReference type="InterPro" id="IPR024705">
    <property type="entry name" value="Ssp411"/>
</dbReference>
<dbReference type="InterPro" id="IPR008928">
    <property type="entry name" value="6-hairpin_glycosidase_sf"/>
</dbReference>
<dbReference type="GO" id="GO:0005975">
    <property type="term" value="P:carbohydrate metabolic process"/>
    <property type="evidence" value="ECO:0007669"/>
    <property type="project" value="InterPro"/>
</dbReference>
<dbReference type="Gene3D" id="3.40.30.10">
    <property type="entry name" value="Glutaredoxin"/>
    <property type="match status" value="1"/>
</dbReference>
<dbReference type="EMBL" id="JAENII010000005">
    <property type="protein sequence ID" value="MBK1827196.1"/>
    <property type="molecule type" value="Genomic_DNA"/>
</dbReference>
<proteinExistence type="predicted"/>
<dbReference type="RefSeq" id="WP_200278641.1">
    <property type="nucleotide sequence ID" value="NZ_JAENII010000005.1"/>
</dbReference>
<dbReference type="AlphaFoldDB" id="A0A934REQ5"/>
<evidence type="ECO:0000259" key="1">
    <source>
        <dbReference type="Pfam" id="PF03190"/>
    </source>
</evidence>
<feature type="domain" description="Spermatogenesis-associated protein 20-like TRX" evidence="1">
    <location>
        <begin position="42"/>
        <end position="198"/>
    </location>
</feature>